<comment type="caution">
    <text evidence="2">The sequence shown here is derived from an EMBL/GenBank/DDBJ whole genome shotgun (WGS) entry which is preliminary data.</text>
</comment>
<evidence type="ECO:0000313" key="2">
    <source>
        <dbReference type="EMBL" id="PXF48009.1"/>
    </source>
</evidence>
<evidence type="ECO:0000256" key="1">
    <source>
        <dbReference type="SAM" id="MobiDB-lite"/>
    </source>
</evidence>
<organism evidence="2 3">
    <name type="scientific">Gracilariopsis chorda</name>
    <dbReference type="NCBI Taxonomy" id="448386"/>
    <lineage>
        <taxon>Eukaryota</taxon>
        <taxon>Rhodophyta</taxon>
        <taxon>Florideophyceae</taxon>
        <taxon>Rhodymeniophycidae</taxon>
        <taxon>Gracilariales</taxon>
        <taxon>Gracilariaceae</taxon>
        <taxon>Gracilariopsis</taxon>
    </lineage>
</organism>
<feature type="region of interest" description="Disordered" evidence="1">
    <location>
        <begin position="159"/>
        <end position="178"/>
    </location>
</feature>
<reference evidence="2 3" key="1">
    <citation type="journal article" date="2018" name="Mol. Biol. Evol.">
        <title>Analysis of the draft genome of the red seaweed Gracilariopsis chorda provides insights into genome size evolution in Rhodophyta.</title>
        <authorList>
            <person name="Lee J."/>
            <person name="Yang E.C."/>
            <person name="Graf L."/>
            <person name="Yang J.H."/>
            <person name="Qiu H."/>
            <person name="Zel Zion U."/>
            <person name="Chan C.X."/>
            <person name="Stephens T.G."/>
            <person name="Weber A.P.M."/>
            <person name="Boo G.H."/>
            <person name="Boo S.M."/>
            <person name="Kim K.M."/>
            <person name="Shin Y."/>
            <person name="Jung M."/>
            <person name="Lee S.J."/>
            <person name="Yim H.S."/>
            <person name="Lee J.H."/>
            <person name="Bhattacharya D."/>
            <person name="Yoon H.S."/>
        </authorList>
    </citation>
    <scope>NUCLEOTIDE SEQUENCE [LARGE SCALE GENOMIC DNA]</scope>
    <source>
        <strain evidence="2 3">SKKU-2015</strain>
        <tissue evidence="2">Whole body</tissue>
    </source>
</reference>
<gene>
    <name evidence="2" type="ORF">BWQ96_02200</name>
</gene>
<dbReference type="OrthoDB" id="10518419at2759"/>
<feature type="compositionally biased region" description="Basic residues" evidence="1">
    <location>
        <begin position="162"/>
        <end position="173"/>
    </location>
</feature>
<evidence type="ECO:0000313" key="3">
    <source>
        <dbReference type="Proteomes" id="UP000247409"/>
    </source>
</evidence>
<dbReference type="EMBL" id="NBIV01000017">
    <property type="protein sequence ID" value="PXF48009.1"/>
    <property type="molecule type" value="Genomic_DNA"/>
</dbReference>
<dbReference type="Proteomes" id="UP000247409">
    <property type="component" value="Unassembled WGS sequence"/>
</dbReference>
<feature type="region of interest" description="Disordered" evidence="1">
    <location>
        <begin position="297"/>
        <end position="319"/>
    </location>
</feature>
<proteinExistence type="predicted"/>
<protein>
    <submittedName>
        <fullName evidence="2">Uncharacterized protein</fullName>
    </submittedName>
</protein>
<dbReference type="AlphaFoldDB" id="A0A2V3J0X9"/>
<keyword evidence="3" id="KW-1185">Reference proteome</keyword>
<name>A0A2V3J0X9_9FLOR</name>
<accession>A0A2V3J0X9</accession>
<sequence>MANKNPTYEEKSEAVLNLSQALRAYVAPEDNDGRIYFSYCFVLSAIKNDHFPAAVNEIINSIALERLPFKNLLRSLFQLSPNTQINWQNVEPLLDHYYNPRAYDKKEKYWQLPKHVAALPQIYRTLQHELKHIQEKKIYFKELHSRLVATAEFCKEQYQQKTGRRPPSARRKYGRPDKPDVRIVEEEKESCFARIFQRTRELCCFNEETVHFYHAYKLVDLFHEKATKDVPRVSNKKKDYKGESIAKAIRRLTEEFVQPLEEILQYSSTSELITVVLRQKSYSENTEKVFRDTLATLNRRPSPGGSGNEKKLVHSHTGRAYPDENEKRLIPVHIGNCMLGAHTYRLMAVRRAAHDDLFVLTKKCQRWMTDIEVATKRLGIMLD</sequence>